<sequence>ESKNIAAVEAAADMADIELEEDVEKPQLVIQGNAKESVKVSGFENYAASRAGATRPTDTRSRGEAARHRRRDIAKPV</sequence>
<dbReference type="EMBL" id="CAJNIZ010008834">
    <property type="protein sequence ID" value="CAE7272603.1"/>
    <property type="molecule type" value="Genomic_DNA"/>
</dbReference>
<protein>
    <submittedName>
        <fullName evidence="2">Uncharacterized protein</fullName>
    </submittedName>
</protein>
<feature type="compositionally biased region" description="Basic and acidic residues" evidence="1">
    <location>
        <begin position="57"/>
        <end position="66"/>
    </location>
</feature>
<comment type="caution">
    <text evidence="2">The sequence shown here is derived from an EMBL/GenBank/DDBJ whole genome shotgun (WGS) entry which is preliminary data.</text>
</comment>
<evidence type="ECO:0000313" key="3">
    <source>
        <dbReference type="Proteomes" id="UP000649617"/>
    </source>
</evidence>
<organism evidence="2 3">
    <name type="scientific">Symbiodinium pilosum</name>
    <name type="common">Dinoflagellate</name>
    <dbReference type="NCBI Taxonomy" id="2952"/>
    <lineage>
        <taxon>Eukaryota</taxon>
        <taxon>Sar</taxon>
        <taxon>Alveolata</taxon>
        <taxon>Dinophyceae</taxon>
        <taxon>Suessiales</taxon>
        <taxon>Symbiodiniaceae</taxon>
        <taxon>Symbiodinium</taxon>
    </lineage>
</organism>
<proteinExistence type="predicted"/>
<accession>A0A812MZ73</accession>
<keyword evidence="3" id="KW-1185">Reference proteome</keyword>
<evidence type="ECO:0000256" key="1">
    <source>
        <dbReference type="SAM" id="MobiDB-lite"/>
    </source>
</evidence>
<name>A0A812MZ73_SYMPI</name>
<feature type="compositionally biased region" description="Basic residues" evidence="1">
    <location>
        <begin position="67"/>
        <end position="77"/>
    </location>
</feature>
<reference evidence="2" key="1">
    <citation type="submission" date="2021-02" db="EMBL/GenBank/DDBJ databases">
        <authorList>
            <person name="Dougan E. K."/>
            <person name="Rhodes N."/>
            <person name="Thang M."/>
            <person name="Chan C."/>
        </authorList>
    </citation>
    <scope>NUCLEOTIDE SEQUENCE</scope>
</reference>
<evidence type="ECO:0000313" key="2">
    <source>
        <dbReference type="EMBL" id="CAE7272603.1"/>
    </source>
</evidence>
<dbReference type="Proteomes" id="UP000649617">
    <property type="component" value="Unassembled WGS sequence"/>
</dbReference>
<gene>
    <name evidence="2" type="ORF">SPIL2461_LOCUS6023</name>
</gene>
<feature type="non-terminal residue" evidence="2">
    <location>
        <position position="77"/>
    </location>
</feature>
<feature type="region of interest" description="Disordered" evidence="1">
    <location>
        <begin position="49"/>
        <end position="77"/>
    </location>
</feature>
<dbReference type="AlphaFoldDB" id="A0A812MZ73"/>